<evidence type="ECO:0000313" key="2">
    <source>
        <dbReference type="EMBL" id="GGG66962.1"/>
    </source>
</evidence>
<accession>A0A917LYY8</accession>
<keyword evidence="3" id="KW-1185">Reference proteome</keyword>
<dbReference type="AlphaFoldDB" id="A0A917LYY8"/>
<comment type="caution">
    <text evidence="2">The sequence shown here is derived from an EMBL/GenBank/DDBJ whole genome shotgun (WGS) entry which is preliminary data.</text>
</comment>
<evidence type="ECO:0000313" key="3">
    <source>
        <dbReference type="Proteomes" id="UP000638848"/>
    </source>
</evidence>
<reference evidence="2" key="2">
    <citation type="submission" date="2020-09" db="EMBL/GenBank/DDBJ databases">
        <authorList>
            <person name="Sun Q."/>
            <person name="Zhou Y."/>
        </authorList>
    </citation>
    <scope>NUCLEOTIDE SEQUENCE</scope>
    <source>
        <strain evidence="2">CGMCC 1.12187</strain>
    </source>
</reference>
<gene>
    <name evidence="2" type="ORF">GCM10011374_33910</name>
</gene>
<feature type="region of interest" description="Disordered" evidence="1">
    <location>
        <begin position="63"/>
        <end position="88"/>
    </location>
</feature>
<reference evidence="2" key="1">
    <citation type="journal article" date="2014" name="Int. J. Syst. Evol. Microbiol.">
        <title>Complete genome sequence of Corynebacterium casei LMG S-19264T (=DSM 44701T), isolated from a smear-ripened cheese.</title>
        <authorList>
            <consortium name="US DOE Joint Genome Institute (JGI-PGF)"/>
            <person name="Walter F."/>
            <person name="Albersmeier A."/>
            <person name="Kalinowski J."/>
            <person name="Ruckert C."/>
        </authorList>
    </citation>
    <scope>NUCLEOTIDE SEQUENCE</scope>
    <source>
        <strain evidence="2">CGMCC 1.12187</strain>
    </source>
</reference>
<sequence>MPAEPDGGHHRARPDAPDVRAGLLVMMAAAVERAVRPVLEWDPPAVDEQALAVVVVVRRSGRGEGPVMKSTARRRTRPSPGVPPPASRRAGVWAGRAVGLYFTGAAVLNAVHTVRVAHRTMAWFRDSAWLPPYRPVLGALERIAPAVVLGTAAFEAVVGYHLLRGRRVAGALRWAQAWALGLCPALPWPYWVPNAVSAAVFEAVRRDVTRHRPA</sequence>
<organism evidence="2 3">
    <name type="scientific">Kocuria dechangensis</name>
    <dbReference type="NCBI Taxonomy" id="1176249"/>
    <lineage>
        <taxon>Bacteria</taxon>
        <taxon>Bacillati</taxon>
        <taxon>Actinomycetota</taxon>
        <taxon>Actinomycetes</taxon>
        <taxon>Micrococcales</taxon>
        <taxon>Micrococcaceae</taxon>
        <taxon>Kocuria</taxon>
    </lineage>
</organism>
<dbReference type="EMBL" id="BMEQ01000025">
    <property type="protein sequence ID" value="GGG66962.1"/>
    <property type="molecule type" value="Genomic_DNA"/>
</dbReference>
<proteinExistence type="predicted"/>
<evidence type="ECO:0000256" key="1">
    <source>
        <dbReference type="SAM" id="MobiDB-lite"/>
    </source>
</evidence>
<protein>
    <submittedName>
        <fullName evidence="2">Uncharacterized protein</fullName>
    </submittedName>
</protein>
<name>A0A917LYY8_9MICC</name>
<dbReference type="RefSeq" id="WP_188539373.1">
    <property type="nucleotide sequence ID" value="NZ_BMEQ01000025.1"/>
</dbReference>
<dbReference type="Proteomes" id="UP000638848">
    <property type="component" value="Unassembled WGS sequence"/>
</dbReference>